<evidence type="ECO:0000256" key="5">
    <source>
        <dbReference type="ARBA" id="ARBA00023146"/>
    </source>
</evidence>
<comment type="similarity">
    <text evidence="7 8">Belongs to the class-II aminoacyl-tRNA synthetase family. ProS type 3 subfamily.</text>
</comment>
<keyword evidence="4 8" id="KW-0648">Protein biosynthesis</keyword>
<evidence type="ECO:0000313" key="11">
    <source>
        <dbReference type="Proteomes" id="UP000182059"/>
    </source>
</evidence>
<proteinExistence type="inferred from homology"/>
<dbReference type="Pfam" id="PF00587">
    <property type="entry name" value="tRNA-synt_2b"/>
    <property type="match status" value="1"/>
</dbReference>
<dbReference type="CDD" id="cd00778">
    <property type="entry name" value="ProRS_core_arch_euk"/>
    <property type="match status" value="1"/>
</dbReference>
<dbReference type="PANTHER" id="PTHR43382:SF2">
    <property type="entry name" value="BIFUNCTIONAL GLUTAMATE_PROLINE--TRNA LIGASE"/>
    <property type="match status" value="1"/>
</dbReference>
<comment type="function">
    <text evidence="8">Catalyzes the attachment of proline to tRNA(Pro) in a two-step reaction: proline is first activated by ATP to form Pro-AMP and then transferred to the acceptor end of tRNA(Pro).</text>
</comment>
<comment type="subcellular location">
    <subcellularLocation>
        <location evidence="8">Cytoplasm</location>
    </subcellularLocation>
</comment>
<dbReference type="InterPro" id="IPR016061">
    <property type="entry name" value="Pro-tRNA_ligase_II_C"/>
</dbReference>
<dbReference type="PRINTS" id="PR01046">
    <property type="entry name" value="TRNASYNTHPRO"/>
</dbReference>
<dbReference type="InterPro" id="IPR002314">
    <property type="entry name" value="aa-tRNA-synt_IIb"/>
</dbReference>
<dbReference type="EC" id="6.1.1.15" evidence="8"/>
<dbReference type="EMBL" id="MNYX01000046">
    <property type="protein sequence ID" value="OIP65443.1"/>
    <property type="molecule type" value="Genomic_DNA"/>
</dbReference>
<name>A0A1J5FZM3_9BACT</name>
<dbReference type="InterPro" id="IPR004154">
    <property type="entry name" value="Anticodon-bd"/>
</dbReference>
<dbReference type="InterPro" id="IPR004499">
    <property type="entry name" value="Pro-tRNA-ligase_IIa_arc-type"/>
</dbReference>
<evidence type="ECO:0000256" key="7">
    <source>
        <dbReference type="ARBA" id="ARBA00060806"/>
    </source>
</evidence>
<sequence>MTTDEKKETKIKIVKRSEDFSRWYLDVITAADLADYAPVKGCMVIKPYGYAIWENIQKVLDSMFKATGHKNAYFPVFIPESFLRREAEHVEGFSPELAVVTHAGGKKLEENLVVRPTSETIIYSSFAKWIHSWRDLPLLINQWCNVVRWEMRPRLFLRTTEFLWQEGHTAHTTHEEAQEEVARMLEIYRNFVENYLAIPAIVGKKSESEKFAGALETSTIEGLMQDKKALQCGTSHDLGQNFAKVFGVKFLNKDGNEQYVWQTSWGMSTRLIGALIMVHGDDKGIIVPPRIAPTCIAIVPIWKSNEEKVKTIGVTKKLAKTISNFSFVIDDRDLRPAWRYYEWERKGVPIRVEVGPRDVENNQAVLVRRDTGEKIMISQDEFAARITEMFESIQQNLYDRAKQFRDENTRDVKSWDEFQKVVEHQGAFIRAEWCGLAECEAEIKEITKATVRCIPFEKDEKQNEKHGICVHCGKTSRYRVLFAQAY</sequence>
<dbReference type="SUPFAM" id="SSF52954">
    <property type="entry name" value="Class II aaRS ABD-related"/>
    <property type="match status" value="1"/>
</dbReference>
<dbReference type="Gene3D" id="3.30.110.30">
    <property type="entry name" value="C-terminal domain of ProRS"/>
    <property type="match status" value="1"/>
</dbReference>
<feature type="domain" description="Aminoacyl-transfer RNA synthetases class-II family profile" evidence="9">
    <location>
        <begin position="47"/>
        <end position="288"/>
    </location>
</feature>
<comment type="catalytic activity">
    <reaction evidence="6 8">
        <text>tRNA(Pro) + L-proline + ATP = L-prolyl-tRNA(Pro) + AMP + diphosphate</text>
        <dbReference type="Rhea" id="RHEA:14305"/>
        <dbReference type="Rhea" id="RHEA-COMP:9700"/>
        <dbReference type="Rhea" id="RHEA-COMP:9702"/>
        <dbReference type="ChEBI" id="CHEBI:30616"/>
        <dbReference type="ChEBI" id="CHEBI:33019"/>
        <dbReference type="ChEBI" id="CHEBI:60039"/>
        <dbReference type="ChEBI" id="CHEBI:78442"/>
        <dbReference type="ChEBI" id="CHEBI:78532"/>
        <dbReference type="ChEBI" id="CHEBI:456215"/>
        <dbReference type="EC" id="6.1.1.15"/>
    </reaction>
</comment>
<dbReference type="GO" id="GO:0017101">
    <property type="term" value="C:aminoacyl-tRNA synthetase multienzyme complex"/>
    <property type="evidence" value="ECO:0007669"/>
    <property type="project" value="TreeGrafter"/>
</dbReference>
<dbReference type="InterPro" id="IPR006195">
    <property type="entry name" value="aa-tRNA-synth_II"/>
</dbReference>
<gene>
    <name evidence="8" type="primary">proS</name>
    <name evidence="10" type="ORF">AUK15_01680</name>
</gene>
<comment type="subunit">
    <text evidence="8">Homodimer.</text>
</comment>
<dbReference type="InterPro" id="IPR033721">
    <property type="entry name" value="ProRS_core_arch_euk"/>
</dbReference>
<organism evidence="10 11">
    <name type="scientific">Candidatus Nomurabacteria bacterium CG2_30_43_9</name>
    <dbReference type="NCBI Taxonomy" id="1805283"/>
    <lineage>
        <taxon>Bacteria</taxon>
        <taxon>Candidatus Nomuraibacteriota</taxon>
    </lineage>
</organism>
<keyword evidence="3 8" id="KW-0067">ATP-binding</keyword>
<dbReference type="GO" id="GO:0005524">
    <property type="term" value="F:ATP binding"/>
    <property type="evidence" value="ECO:0007669"/>
    <property type="project" value="UniProtKB-UniRule"/>
</dbReference>
<dbReference type="Pfam" id="PF03129">
    <property type="entry name" value="HGTP_anticodon"/>
    <property type="match status" value="1"/>
</dbReference>
<reference evidence="10 11" key="1">
    <citation type="journal article" date="2016" name="Environ. Microbiol.">
        <title>Genomic resolution of a cold subsurface aquifer community provides metabolic insights for novel microbes adapted to high CO concentrations.</title>
        <authorList>
            <person name="Probst A.J."/>
            <person name="Castelle C.J."/>
            <person name="Singh A."/>
            <person name="Brown C.T."/>
            <person name="Anantharaman K."/>
            <person name="Sharon I."/>
            <person name="Hug L.A."/>
            <person name="Burstein D."/>
            <person name="Emerson J.B."/>
            <person name="Thomas B.C."/>
            <person name="Banfield J.F."/>
        </authorList>
    </citation>
    <scope>NUCLEOTIDE SEQUENCE [LARGE SCALE GENOMIC DNA]</scope>
    <source>
        <strain evidence="10">CG2_30_43_9</strain>
    </source>
</reference>
<keyword evidence="5 8" id="KW-0030">Aminoacyl-tRNA synthetase</keyword>
<keyword evidence="2 8" id="KW-0547">Nucleotide-binding</keyword>
<dbReference type="HAMAP" id="MF_01571">
    <property type="entry name" value="Pro_tRNA_synth_type3"/>
    <property type="match status" value="1"/>
</dbReference>
<evidence type="ECO:0000256" key="4">
    <source>
        <dbReference type="ARBA" id="ARBA00022917"/>
    </source>
</evidence>
<keyword evidence="1 8" id="KW-0436">Ligase</keyword>
<dbReference type="PROSITE" id="PS50862">
    <property type="entry name" value="AA_TRNA_LIGASE_II"/>
    <property type="match status" value="1"/>
</dbReference>
<protein>
    <recommendedName>
        <fullName evidence="8">Proline--tRNA ligase</fullName>
        <ecNumber evidence="8">6.1.1.15</ecNumber>
    </recommendedName>
    <alternativeName>
        <fullName evidence="8">Prolyl-tRNA synthetase</fullName>
        <shortName evidence="8">ProRS</shortName>
    </alternativeName>
</protein>
<dbReference type="AlphaFoldDB" id="A0A1J5FZM3"/>
<dbReference type="NCBIfam" id="TIGR00408">
    <property type="entry name" value="proS_fam_I"/>
    <property type="match status" value="1"/>
</dbReference>
<dbReference type="InterPro" id="IPR002316">
    <property type="entry name" value="Pro-tRNA-ligase_IIa"/>
</dbReference>
<dbReference type="SUPFAM" id="SSF64586">
    <property type="entry name" value="C-terminal domain of ProRS"/>
    <property type="match status" value="1"/>
</dbReference>
<dbReference type="Pfam" id="PF09180">
    <property type="entry name" value="ProRS-C_1"/>
    <property type="match status" value="1"/>
</dbReference>
<dbReference type="Gene3D" id="3.40.50.800">
    <property type="entry name" value="Anticodon-binding domain"/>
    <property type="match status" value="1"/>
</dbReference>
<dbReference type="GO" id="GO:0005737">
    <property type="term" value="C:cytoplasm"/>
    <property type="evidence" value="ECO:0007669"/>
    <property type="project" value="UniProtKB-SubCell"/>
</dbReference>
<comment type="domain">
    <text evidence="8">Consists of three domains: the N-terminal catalytic domain, the anticodon-binding domain and the C-terminal extension.</text>
</comment>
<accession>A0A1J5FZM3</accession>
<keyword evidence="8" id="KW-0963">Cytoplasm</keyword>
<dbReference type="Proteomes" id="UP000182059">
    <property type="component" value="Unassembled WGS sequence"/>
</dbReference>
<dbReference type="GO" id="GO:0004827">
    <property type="term" value="F:proline-tRNA ligase activity"/>
    <property type="evidence" value="ECO:0007669"/>
    <property type="project" value="UniProtKB-UniRule"/>
</dbReference>
<evidence type="ECO:0000256" key="8">
    <source>
        <dbReference type="HAMAP-Rule" id="MF_01571"/>
    </source>
</evidence>
<dbReference type="PANTHER" id="PTHR43382">
    <property type="entry name" value="PROLYL-TRNA SYNTHETASE"/>
    <property type="match status" value="1"/>
</dbReference>
<dbReference type="SUPFAM" id="SSF55681">
    <property type="entry name" value="Class II aaRS and biotin synthetases"/>
    <property type="match status" value="1"/>
</dbReference>
<evidence type="ECO:0000256" key="6">
    <source>
        <dbReference type="ARBA" id="ARBA00047671"/>
    </source>
</evidence>
<dbReference type="Gene3D" id="3.30.930.10">
    <property type="entry name" value="Bira Bifunctional Protein, Domain 2"/>
    <property type="match status" value="1"/>
</dbReference>
<evidence type="ECO:0000313" key="10">
    <source>
        <dbReference type="EMBL" id="OIP65443.1"/>
    </source>
</evidence>
<evidence type="ECO:0000256" key="1">
    <source>
        <dbReference type="ARBA" id="ARBA00022598"/>
    </source>
</evidence>
<dbReference type="SMART" id="SM00946">
    <property type="entry name" value="ProRS-C_1"/>
    <property type="match status" value="1"/>
</dbReference>
<dbReference type="InterPro" id="IPR045864">
    <property type="entry name" value="aa-tRNA-synth_II/BPL/LPL"/>
</dbReference>
<dbReference type="FunFam" id="3.30.930.10:FF:000023">
    <property type="entry name" value="Proline--tRNA ligase"/>
    <property type="match status" value="1"/>
</dbReference>
<dbReference type="GO" id="GO:0006433">
    <property type="term" value="P:prolyl-tRNA aminoacylation"/>
    <property type="evidence" value="ECO:0007669"/>
    <property type="project" value="UniProtKB-UniRule"/>
</dbReference>
<dbReference type="InterPro" id="IPR017449">
    <property type="entry name" value="Pro-tRNA_synth_II"/>
</dbReference>
<dbReference type="CDD" id="cd00862">
    <property type="entry name" value="ProRS_anticodon_zinc"/>
    <property type="match status" value="1"/>
</dbReference>
<comment type="caution">
    <text evidence="10">The sequence shown here is derived from an EMBL/GenBank/DDBJ whole genome shotgun (WGS) entry which is preliminary data.</text>
</comment>
<dbReference type="InterPro" id="IPR036621">
    <property type="entry name" value="Anticodon-bd_dom_sf"/>
</dbReference>
<evidence type="ECO:0000259" key="9">
    <source>
        <dbReference type="PROSITE" id="PS50862"/>
    </source>
</evidence>
<evidence type="ECO:0000256" key="2">
    <source>
        <dbReference type="ARBA" id="ARBA00022741"/>
    </source>
</evidence>
<evidence type="ECO:0000256" key="3">
    <source>
        <dbReference type="ARBA" id="ARBA00022840"/>
    </source>
</evidence>